<evidence type="ECO:0000256" key="3">
    <source>
        <dbReference type="ARBA" id="ARBA00022525"/>
    </source>
</evidence>
<feature type="signal peptide" evidence="6">
    <location>
        <begin position="1"/>
        <end position="17"/>
    </location>
</feature>
<dbReference type="EMBL" id="CAJNOG010000104">
    <property type="protein sequence ID" value="CAF0948613.1"/>
    <property type="molecule type" value="Genomic_DNA"/>
</dbReference>
<keyword evidence="4 6" id="KW-0732">Signal</keyword>
<dbReference type="EMBL" id="CAJOAY010001337">
    <property type="protein sequence ID" value="CAF3829780.1"/>
    <property type="molecule type" value="Genomic_DNA"/>
</dbReference>
<gene>
    <name evidence="7" type="ORF">JYZ213_LOCUS13161</name>
    <name evidence="10" type="ORF">OKA104_LOCUS20216</name>
    <name evidence="9" type="ORF">OXD698_LOCUS3952</name>
    <name evidence="8" type="ORF">VCS650_LOCUS12181</name>
</gene>
<evidence type="ECO:0000256" key="4">
    <source>
        <dbReference type="ARBA" id="ARBA00022729"/>
    </source>
</evidence>
<dbReference type="EMBL" id="CAJOAZ010000144">
    <property type="protein sequence ID" value="CAF3551504.1"/>
    <property type="molecule type" value="Genomic_DNA"/>
</dbReference>
<evidence type="ECO:0000313" key="9">
    <source>
        <dbReference type="EMBL" id="CAF3551504.1"/>
    </source>
</evidence>
<dbReference type="GO" id="GO:0005615">
    <property type="term" value="C:extracellular space"/>
    <property type="evidence" value="ECO:0007669"/>
    <property type="project" value="TreeGrafter"/>
</dbReference>
<evidence type="ECO:0000256" key="1">
    <source>
        <dbReference type="ARBA" id="ARBA00004613"/>
    </source>
</evidence>
<dbReference type="PANTHER" id="PTHR18820:SF1">
    <property type="entry name" value="PROTEIN LEG1 HOMOLOG"/>
    <property type="match status" value="1"/>
</dbReference>
<evidence type="ECO:0000256" key="5">
    <source>
        <dbReference type="ARBA" id="ARBA00023180"/>
    </source>
</evidence>
<evidence type="ECO:0000313" key="7">
    <source>
        <dbReference type="EMBL" id="CAF0948613.1"/>
    </source>
</evidence>
<sequence length="345" mass="39560">MFLLIITIYLVIISSNANERLPKLWNEAPSSISDYPFVKNNSTASHLINPWLYLDRLGLYKILIITTTPLMPFCSLSNASNILFGLPAQFSWQFDSNRLFSNGTQQISIDSWWASANYYLSVIPFLAAVDVGIIQQGSFQIVKQGNFCSTSDECFRQVPEAMIKWRQFFSNLSQPNYCKNDHIDDRIIDKCYLNLMWSAHVASIEHALPLIASKVSLLPSYNEQQFGLGWANIVDFLGMSRENTNLSKVNTYQDEFFPERMLTADDKPPYCSDLSKTVNQALELLFSIREEWFPELRILWKRATCNFESRQDAQHVIETVAISKSTAAAYYSEAILKSYLHKCDQ</sequence>
<comment type="similarity">
    <text evidence="2">Belongs to the LEG1 family.</text>
</comment>
<dbReference type="Pfam" id="PF05612">
    <property type="entry name" value="Leg1"/>
    <property type="match status" value="1"/>
</dbReference>
<dbReference type="OrthoDB" id="17046at2759"/>
<protein>
    <submittedName>
        <fullName evidence="7">Uncharacterized protein</fullName>
    </submittedName>
</protein>
<reference evidence="7" key="1">
    <citation type="submission" date="2021-02" db="EMBL/GenBank/DDBJ databases">
        <authorList>
            <person name="Nowell W R."/>
        </authorList>
    </citation>
    <scope>NUCLEOTIDE SEQUENCE</scope>
</reference>
<evidence type="ECO:0000313" key="10">
    <source>
        <dbReference type="EMBL" id="CAF3829780.1"/>
    </source>
</evidence>
<evidence type="ECO:0000256" key="2">
    <source>
        <dbReference type="ARBA" id="ARBA00009122"/>
    </source>
</evidence>
<organism evidence="7 11">
    <name type="scientific">Adineta steineri</name>
    <dbReference type="NCBI Taxonomy" id="433720"/>
    <lineage>
        <taxon>Eukaryota</taxon>
        <taxon>Metazoa</taxon>
        <taxon>Spiralia</taxon>
        <taxon>Gnathifera</taxon>
        <taxon>Rotifera</taxon>
        <taxon>Eurotatoria</taxon>
        <taxon>Bdelloidea</taxon>
        <taxon>Adinetida</taxon>
        <taxon>Adinetidae</taxon>
        <taxon>Adineta</taxon>
    </lineage>
</organism>
<dbReference type="InterPro" id="IPR008499">
    <property type="entry name" value="Leg1"/>
</dbReference>
<dbReference type="AlphaFoldDB" id="A0A814D2Y8"/>
<dbReference type="PANTHER" id="PTHR18820">
    <property type="entry name" value="LEG1"/>
    <property type="match status" value="1"/>
</dbReference>
<proteinExistence type="inferred from homology"/>
<name>A0A814D2Y8_9BILA</name>
<dbReference type="Proteomes" id="UP000663881">
    <property type="component" value="Unassembled WGS sequence"/>
</dbReference>
<evidence type="ECO:0000313" key="8">
    <source>
        <dbReference type="EMBL" id="CAF0953108.1"/>
    </source>
</evidence>
<evidence type="ECO:0000313" key="11">
    <source>
        <dbReference type="Proteomes" id="UP000663845"/>
    </source>
</evidence>
<comment type="subcellular location">
    <subcellularLocation>
        <location evidence="1">Secreted</location>
    </subcellularLocation>
</comment>
<keyword evidence="3" id="KW-0964">Secreted</keyword>
<accession>A0A814D2Y8</accession>
<keyword evidence="5" id="KW-0325">Glycoprotein</keyword>
<dbReference type="Proteomes" id="UP000663891">
    <property type="component" value="Unassembled WGS sequence"/>
</dbReference>
<dbReference type="Proteomes" id="UP000663845">
    <property type="component" value="Unassembled WGS sequence"/>
</dbReference>
<evidence type="ECO:0000256" key="6">
    <source>
        <dbReference type="SAM" id="SignalP"/>
    </source>
</evidence>
<dbReference type="Proteomes" id="UP000663844">
    <property type="component" value="Unassembled WGS sequence"/>
</dbReference>
<feature type="chain" id="PRO_5036224129" evidence="6">
    <location>
        <begin position="18"/>
        <end position="345"/>
    </location>
</feature>
<dbReference type="EMBL" id="CAJNON010000093">
    <property type="protein sequence ID" value="CAF0953108.1"/>
    <property type="molecule type" value="Genomic_DNA"/>
</dbReference>
<comment type="caution">
    <text evidence="7">The sequence shown here is derived from an EMBL/GenBank/DDBJ whole genome shotgun (WGS) entry which is preliminary data.</text>
</comment>